<dbReference type="SUPFAM" id="SSF53697">
    <property type="entry name" value="SIS domain"/>
    <property type="match status" value="1"/>
</dbReference>
<dbReference type="GO" id="GO:0003700">
    <property type="term" value="F:DNA-binding transcription factor activity"/>
    <property type="evidence" value="ECO:0007669"/>
    <property type="project" value="InterPro"/>
</dbReference>
<dbReference type="Gene3D" id="1.10.10.10">
    <property type="entry name" value="Winged helix-like DNA-binding domain superfamily/Winged helix DNA-binding domain"/>
    <property type="match status" value="1"/>
</dbReference>
<dbReference type="RefSeq" id="WP_152828038.1">
    <property type="nucleotide sequence ID" value="NZ_WHUT02000010.1"/>
</dbReference>
<name>A0A8X8H988_9RHOB</name>
<evidence type="ECO:0000313" key="6">
    <source>
        <dbReference type="Proteomes" id="UP000484076"/>
    </source>
</evidence>
<keyword evidence="2" id="KW-0238">DNA-binding</keyword>
<dbReference type="AlphaFoldDB" id="A0A8X8H988"/>
<dbReference type="PANTHER" id="PTHR30514:SF18">
    <property type="entry name" value="RPIR-FAMILY TRANSCRIPTIONAL REGULATOR"/>
    <property type="match status" value="1"/>
</dbReference>
<dbReference type="Proteomes" id="UP000484076">
    <property type="component" value="Unassembled WGS sequence"/>
</dbReference>
<evidence type="ECO:0000313" key="5">
    <source>
        <dbReference type="EMBL" id="NUB45961.1"/>
    </source>
</evidence>
<dbReference type="PANTHER" id="PTHR30514">
    <property type="entry name" value="GLUCOKINASE"/>
    <property type="match status" value="1"/>
</dbReference>
<dbReference type="GO" id="GO:0097367">
    <property type="term" value="F:carbohydrate derivative binding"/>
    <property type="evidence" value="ECO:0007669"/>
    <property type="project" value="InterPro"/>
</dbReference>
<dbReference type="InterPro" id="IPR036388">
    <property type="entry name" value="WH-like_DNA-bd_sf"/>
</dbReference>
<protein>
    <submittedName>
        <fullName evidence="5">MurR/RpiR family transcriptional regulator</fullName>
    </submittedName>
</protein>
<keyword evidence="3" id="KW-0804">Transcription</keyword>
<dbReference type="Gene3D" id="3.40.50.10490">
    <property type="entry name" value="Glucose-6-phosphate isomerase like protein, domain 1"/>
    <property type="match status" value="1"/>
</dbReference>
<evidence type="ECO:0000256" key="2">
    <source>
        <dbReference type="ARBA" id="ARBA00023125"/>
    </source>
</evidence>
<dbReference type="GO" id="GO:0003677">
    <property type="term" value="F:DNA binding"/>
    <property type="evidence" value="ECO:0007669"/>
    <property type="project" value="UniProtKB-KW"/>
</dbReference>
<evidence type="ECO:0000256" key="1">
    <source>
        <dbReference type="ARBA" id="ARBA00023015"/>
    </source>
</evidence>
<dbReference type="EMBL" id="WHUT02000010">
    <property type="protein sequence ID" value="NUB45961.1"/>
    <property type="molecule type" value="Genomic_DNA"/>
</dbReference>
<dbReference type="Pfam" id="PF01380">
    <property type="entry name" value="SIS"/>
    <property type="match status" value="1"/>
</dbReference>
<keyword evidence="1" id="KW-0805">Transcription regulation</keyword>
<feature type="domain" description="HTH rpiR-type" evidence="4">
    <location>
        <begin position="2"/>
        <end position="78"/>
    </location>
</feature>
<keyword evidence="6" id="KW-1185">Reference proteome</keyword>
<evidence type="ECO:0000259" key="4">
    <source>
        <dbReference type="PROSITE" id="PS51071"/>
    </source>
</evidence>
<dbReference type="CDD" id="cd05013">
    <property type="entry name" value="SIS_RpiR"/>
    <property type="match status" value="1"/>
</dbReference>
<dbReference type="InterPro" id="IPR046348">
    <property type="entry name" value="SIS_dom_sf"/>
</dbReference>
<comment type="caution">
    <text evidence="5">The sequence shown here is derived from an EMBL/GenBank/DDBJ whole genome shotgun (WGS) entry which is preliminary data.</text>
</comment>
<reference evidence="5" key="1">
    <citation type="submission" date="2020-05" db="EMBL/GenBank/DDBJ databases">
        <title>Fertoebacter nigrum gen. nov., sp. nov., a new member of the family Rhodobacteraceae.</title>
        <authorList>
            <person name="Szuroczki S."/>
            <person name="Abbaszade G."/>
            <person name="Buni D."/>
            <person name="Schumann P."/>
            <person name="Toth E."/>
        </authorList>
    </citation>
    <scope>NUCLEOTIDE SEQUENCE</scope>
    <source>
        <strain evidence="5">RG-N-1a</strain>
    </source>
</reference>
<dbReference type="InterPro" id="IPR035472">
    <property type="entry name" value="RpiR-like_SIS"/>
</dbReference>
<evidence type="ECO:0000256" key="3">
    <source>
        <dbReference type="ARBA" id="ARBA00023163"/>
    </source>
</evidence>
<dbReference type="GO" id="GO:1901135">
    <property type="term" value="P:carbohydrate derivative metabolic process"/>
    <property type="evidence" value="ECO:0007669"/>
    <property type="project" value="InterPro"/>
</dbReference>
<organism evidence="5 6">
    <name type="scientific">Fertoeibacter niger</name>
    <dbReference type="NCBI Taxonomy" id="2656921"/>
    <lineage>
        <taxon>Bacteria</taxon>
        <taxon>Pseudomonadati</taxon>
        <taxon>Pseudomonadota</taxon>
        <taxon>Alphaproteobacteria</taxon>
        <taxon>Rhodobacterales</taxon>
        <taxon>Paracoccaceae</taxon>
        <taxon>Fertoeibacter</taxon>
    </lineage>
</organism>
<dbReference type="PROSITE" id="PS51071">
    <property type="entry name" value="HTH_RPIR"/>
    <property type="match status" value="1"/>
</dbReference>
<dbReference type="InterPro" id="IPR001347">
    <property type="entry name" value="SIS_dom"/>
</dbReference>
<dbReference type="Pfam" id="PF01418">
    <property type="entry name" value="HTH_6"/>
    <property type="match status" value="1"/>
</dbReference>
<dbReference type="InterPro" id="IPR047640">
    <property type="entry name" value="RpiR-like"/>
</dbReference>
<gene>
    <name evidence="5" type="ORF">GEU84_016305</name>
</gene>
<sequence>MHSIVARIQELSGQLTPTESRLVTALVEAPRIVALGTSADFAARAGAHEASTSRFARKLGFESYGAFRDQLRREFLDTTDPAERLLETLQASGGKLLGGLIAVETAALAAISDYLNEEMVIRAAELIDRPRLFLFAQGNATVLAEMFARRLRRMGGQPVMLTGSARDLAEQALAIGAGDTIVLFAFRRQPRSFAPLVGVAREVGAATLAISDTLGPALNPAPDLLLTAPRGGNEGGFQSLTVPMLICNALILALGVRHGGSALSVLSRLGTLIDRFD</sequence>
<dbReference type="InterPro" id="IPR009057">
    <property type="entry name" value="Homeodomain-like_sf"/>
</dbReference>
<dbReference type="InterPro" id="IPR000281">
    <property type="entry name" value="HTH_RpiR"/>
</dbReference>
<proteinExistence type="predicted"/>
<dbReference type="SUPFAM" id="SSF46689">
    <property type="entry name" value="Homeodomain-like"/>
    <property type="match status" value="1"/>
</dbReference>
<accession>A0A8X8H988</accession>